<dbReference type="GO" id="GO:0003955">
    <property type="term" value="F:NAD(P)H dehydrogenase (quinone) activity"/>
    <property type="evidence" value="ECO:0007669"/>
    <property type="project" value="TreeGrafter"/>
</dbReference>
<evidence type="ECO:0000256" key="4">
    <source>
        <dbReference type="ARBA" id="ARBA00022827"/>
    </source>
</evidence>
<dbReference type="SUPFAM" id="SSF51905">
    <property type="entry name" value="FAD/NAD(P)-binding domain"/>
    <property type="match status" value="1"/>
</dbReference>
<evidence type="ECO:0000256" key="1">
    <source>
        <dbReference type="ARBA" id="ARBA00001974"/>
    </source>
</evidence>
<keyword evidence="3" id="KW-0285">Flavoprotein</keyword>
<dbReference type="InterPro" id="IPR023753">
    <property type="entry name" value="FAD/NAD-binding_dom"/>
</dbReference>
<accession>A0A517TTY1</accession>
<evidence type="ECO:0000256" key="3">
    <source>
        <dbReference type="ARBA" id="ARBA00022630"/>
    </source>
</evidence>
<keyword evidence="8" id="KW-1185">Reference proteome</keyword>
<keyword evidence="5 7" id="KW-0560">Oxidoreductase</keyword>
<reference evidence="7 8" key="1">
    <citation type="submission" date="2019-02" db="EMBL/GenBank/DDBJ databases">
        <title>Deep-cultivation of Planctomycetes and their phenomic and genomic characterization uncovers novel biology.</title>
        <authorList>
            <person name="Wiegand S."/>
            <person name="Jogler M."/>
            <person name="Boedeker C."/>
            <person name="Pinto D."/>
            <person name="Vollmers J."/>
            <person name="Rivas-Marin E."/>
            <person name="Kohn T."/>
            <person name="Peeters S.H."/>
            <person name="Heuer A."/>
            <person name="Rast P."/>
            <person name="Oberbeckmann S."/>
            <person name="Bunk B."/>
            <person name="Jeske O."/>
            <person name="Meyerdierks A."/>
            <person name="Storesund J.E."/>
            <person name="Kallscheuer N."/>
            <person name="Luecker S."/>
            <person name="Lage O.M."/>
            <person name="Pohl T."/>
            <person name="Merkel B.J."/>
            <person name="Hornburger P."/>
            <person name="Mueller R.-W."/>
            <person name="Bruemmer F."/>
            <person name="Labrenz M."/>
            <person name="Spormann A.M."/>
            <person name="Op den Camp H."/>
            <person name="Overmann J."/>
            <person name="Amann R."/>
            <person name="Jetten M.S.M."/>
            <person name="Mascher T."/>
            <person name="Medema M.H."/>
            <person name="Devos D.P."/>
            <person name="Kaster A.-K."/>
            <person name="Ovreas L."/>
            <person name="Rohde M."/>
            <person name="Galperin M.Y."/>
            <person name="Jogler C."/>
        </authorList>
    </citation>
    <scope>NUCLEOTIDE SEQUENCE [LARGE SCALE GENOMIC DNA]</scope>
    <source>
        <strain evidence="7 8">I41</strain>
    </source>
</reference>
<dbReference type="OrthoDB" id="9781621at2"/>
<dbReference type="GO" id="GO:0019646">
    <property type="term" value="P:aerobic electron transport chain"/>
    <property type="evidence" value="ECO:0007669"/>
    <property type="project" value="TreeGrafter"/>
</dbReference>
<keyword evidence="4" id="KW-0274">FAD</keyword>
<dbReference type="PANTHER" id="PTHR42913">
    <property type="entry name" value="APOPTOSIS-INDUCING FACTOR 1"/>
    <property type="match status" value="1"/>
</dbReference>
<dbReference type="PRINTS" id="PR00368">
    <property type="entry name" value="FADPNR"/>
</dbReference>
<dbReference type="InterPro" id="IPR036188">
    <property type="entry name" value="FAD/NAD-bd_sf"/>
</dbReference>
<evidence type="ECO:0000313" key="7">
    <source>
        <dbReference type="EMBL" id="QDT71819.1"/>
    </source>
</evidence>
<comment type="similarity">
    <text evidence="2">Belongs to the NADH dehydrogenase family.</text>
</comment>
<dbReference type="Pfam" id="PF07992">
    <property type="entry name" value="Pyr_redox_2"/>
    <property type="match status" value="1"/>
</dbReference>
<evidence type="ECO:0000256" key="5">
    <source>
        <dbReference type="ARBA" id="ARBA00023002"/>
    </source>
</evidence>
<evidence type="ECO:0000313" key="8">
    <source>
        <dbReference type="Proteomes" id="UP000317909"/>
    </source>
</evidence>
<name>A0A517TTY1_9BACT</name>
<evidence type="ECO:0000256" key="2">
    <source>
        <dbReference type="ARBA" id="ARBA00005272"/>
    </source>
</evidence>
<sequence>MAKQRIVVLGGGFAGLWSAAGASRRLDELRIGTDDVSVTLVNRDAFHSIRVRNYESNLAPTRVPLSEVLEPIGVELAVGEVRSIDLRRQCVSVADGSGEVSLPYDRLVMALGSELVRPALPGFAEYAFDVDTYGGAMRLRAHLGRLVAAATSPQGRDGWKRVLVVGAGLTGIELTAELASEWEVTLTDHSDHIGSNMGPDAQPVIAEALKALGVQTRVGVGVASFSTQGATLTTGETLAAATVVWCAGMRANPLTALFPVERDRWGRLPVDEFLRVKGIEHVFAAGDSAAAMVDPEHASVMSCQHGRPMGRFAGHNVVGDLSGAPMLPLAIDWYVTVLDLGSLGAVYTEGWERRVVAVGAAAKATKRMINGERIYPPRGGDRRAIFDAAAPVVQRPPAYRA</sequence>
<organism evidence="7 8">
    <name type="scientific">Lacipirellula limnantheis</name>
    <dbReference type="NCBI Taxonomy" id="2528024"/>
    <lineage>
        <taxon>Bacteria</taxon>
        <taxon>Pseudomonadati</taxon>
        <taxon>Planctomycetota</taxon>
        <taxon>Planctomycetia</taxon>
        <taxon>Pirellulales</taxon>
        <taxon>Lacipirellulaceae</taxon>
        <taxon>Lacipirellula</taxon>
    </lineage>
</organism>
<proteinExistence type="inferred from homology"/>
<dbReference type="AlphaFoldDB" id="A0A517TTY1"/>
<evidence type="ECO:0000259" key="6">
    <source>
        <dbReference type="Pfam" id="PF07992"/>
    </source>
</evidence>
<dbReference type="KEGG" id="llh:I41_09800"/>
<dbReference type="InterPro" id="IPR051169">
    <property type="entry name" value="NADH-Q_oxidoreductase"/>
</dbReference>
<feature type="domain" description="FAD/NAD(P)-binding" evidence="6">
    <location>
        <begin position="5"/>
        <end position="300"/>
    </location>
</feature>
<protein>
    <submittedName>
        <fullName evidence="7">NADH dehydrogenase-like protein</fullName>
        <ecNumber evidence="7">1.6.-.-</ecNumber>
    </submittedName>
</protein>
<dbReference type="Gene3D" id="3.50.50.100">
    <property type="match status" value="1"/>
</dbReference>
<dbReference type="EMBL" id="CP036339">
    <property type="protein sequence ID" value="QDT71819.1"/>
    <property type="molecule type" value="Genomic_DNA"/>
</dbReference>
<dbReference type="RefSeq" id="WP_145431381.1">
    <property type="nucleotide sequence ID" value="NZ_CP036339.1"/>
</dbReference>
<comment type="cofactor">
    <cofactor evidence="1">
        <name>FAD</name>
        <dbReference type="ChEBI" id="CHEBI:57692"/>
    </cofactor>
</comment>
<dbReference type="Proteomes" id="UP000317909">
    <property type="component" value="Chromosome"/>
</dbReference>
<dbReference type="PANTHER" id="PTHR42913:SF3">
    <property type="entry name" value="64 KDA MITOCHONDRIAL NADH DEHYDROGENASE (EUROFUNG)"/>
    <property type="match status" value="1"/>
</dbReference>
<gene>
    <name evidence="7" type="ORF">I41_09800</name>
</gene>
<dbReference type="EC" id="1.6.-.-" evidence="7"/>